<dbReference type="PANTHER" id="PTHR22911">
    <property type="entry name" value="ACYL-MALONYL CONDENSING ENZYME-RELATED"/>
    <property type="match status" value="1"/>
</dbReference>
<feature type="transmembrane region" description="Helical" evidence="8">
    <location>
        <begin position="28"/>
        <end position="49"/>
    </location>
</feature>
<dbReference type="SUPFAM" id="SSF103481">
    <property type="entry name" value="Multidrug resistance efflux transporter EmrE"/>
    <property type="match status" value="2"/>
</dbReference>
<sequence>MGLGAYTLWGLLPLLIRLQRPLTAAGILAHRIVWSLLVLIALAFVLKRWPAVRAALARPRLALALCASTLVVGGNWLLYVHAVNSGQVMEASLGYYINPLVNVLLGVVVLRERLGRPEIVAVLLAAAGVTALAVHQGAIPYIPLGLAFSFGLYGLIRKLIGMGPVEGLLIETGLMAPVALLWLATQPILPPGVAGPPLWLLMLAGAVTIAPLLLFAGAANRIRYSELGLLQYIGPTIQMLLAVFLFGERLLPIHLITFGLIWSGLALYVAATWHRGRVTPTMPE</sequence>
<evidence type="ECO:0000313" key="11">
    <source>
        <dbReference type="Proteomes" id="UP000218934"/>
    </source>
</evidence>
<proteinExistence type="inferred from homology"/>
<feature type="transmembrane region" description="Helical" evidence="8">
    <location>
        <begin position="93"/>
        <end position="110"/>
    </location>
</feature>
<evidence type="ECO:0000256" key="5">
    <source>
        <dbReference type="ARBA" id="ARBA00022692"/>
    </source>
</evidence>
<organism evidence="10 11">
    <name type="scientific">Rhizorhabdus dicambivorans</name>
    <dbReference type="NCBI Taxonomy" id="1850238"/>
    <lineage>
        <taxon>Bacteria</taxon>
        <taxon>Pseudomonadati</taxon>
        <taxon>Pseudomonadota</taxon>
        <taxon>Alphaproteobacteria</taxon>
        <taxon>Sphingomonadales</taxon>
        <taxon>Sphingomonadaceae</taxon>
        <taxon>Rhizorhabdus</taxon>
    </lineage>
</organism>
<dbReference type="InterPro" id="IPR000620">
    <property type="entry name" value="EamA_dom"/>
</dbReference>
<accession>A0A2A4FY91</accession>
<evidence type="ECO:0000256" key="2">
    <source>
        <dbReference type="ARBA" id="ARBA00007362"/>
    </source>
</evidence>
<feature type="domain" description="EamA" evidence="9">
    <location>
        <begin position="144"/>
        <end position="268"/>
    </location>
</feature>
<feature type="transmembrane region" description="Helical" evidence="8">
    <location>
        <begin position="229"/>
        <end position="247"/>
    </location>
</feature>
<evidence type="ECO:0000259" key="9">
    <source>
        <dbReference type="Pfam" id="PF00892"/>
    </source>
</evidence>
<keyword evidence="7 8" id="KW-0472">Membrane</keyword>
<reference evidence="10 11" key="1">
    <citation type="submission" date="2017-09" db="EMBL/GenBank/DDBJ databases">
        <title>The Catabolism of 3,6-Dichlorosalicylic acid is Initiated by the Cytochrome P450 Monooxygenase DsmABC in Rhizorhabdus dicambivorans Ndbn-20.</title>
        <authorList>
            <person name="Na L."/>
        </authorList>
    </citation>
    <scope>NUCLEOTIDE SEQUENCE [LARGE SCALE GENOMIC DNA]</scope>
    <source>
        <strain evidence="10 11">Ndbn-20m</strain>
    </source>
</reference>
<dbReference type="InterPro" id="IPR004626">
    <property type="entry name" value="RarD"/>
</dbReference>
<feature type="transmembrane region" description="Helical" evidence="8">
    <location>
        <begin position="61"/>
        <end position="81"/>
    </location>
</feature>
<evidence type="ECO:0000256" key="8">
    <source>
        <dbReference type="SAM" id="Phobius"/>
    </source>
</evidence>
<keyword evidence="3" id="KW-0813">Transport</keyword>
<dbReference type="EMBL" id="NWUF01000007">
    <property type="protein sequence ID" value="PCE42690.1"/>
    <property type="molecule type" value="Genomic_DNA"/>
</dbReference>
<dbReference type="PANTHER" id="PTHR22911:SF137">
    <property type="entry name" value="SOLUTE CARRIER FAMILY 35 MEMBER G2-RELATED"/>
    <property type="match status" value="1"/>
</dbReference>
<feature type="transmembrane region" description="Helical" evidence="8">
    <location>
        <begin position="253"/>
        <end position="273"/>
    </location>
</feature>
<keyword evidence="5 8" id="KW-0812">Transmembrane</keyword>
<keyword evidence="4" id="KW-1003">Cell membrane</keyword>
<gene>
    <name evidence="10" type="primary">rarD</name>
    <name evidence="10" type="ORF">COO09_09505</name>
</gene>
<dbReference type="NCBIfam" id="TIGR00688">
    <property type="entry name" value="rarD"/>
    <property type="match status" value="1"/>
</dbReference>
<dbReference type="InterPro" id="IPR037185">
    <property type="entry name" value="EmrE-like"/>
</dbReference>
<evidence type="ECO:0000256" key="7">
    <source>
        <dbReference type="ARBA" id="ARBA00023136"/>
    </source>
</evidence>
<evidence type="ECO:0000256" key="3">
    <source>
        <dbReference type="ARBA" id="ARBA00022448"/>
    </source>
</evidence>
<feature type="transmembrane region" description="Helical" evidence="8">
    <location>
        <begin position="168"/>
        <end position="185"/>
    </location>
</feature>
<dbReference type="Pfam" id="PF00892">
    <property type="entry name" value="EamA"/>
    <property type="match status" value="2"/>
</dbReference>
<comment type="caution">
    <text evidence="10">The sequence shown here is derived from an EMBL/GenBank/DDBJ whole genome shotgun (WGS) entry which is preliminary data.</text>
</comment>
<evidence type="ECO:0000256" key="1">
    <source>
        <dbReference type="ARBA" id="ARBA00004651"/>
    </source>
</evidence>
<dbReference type="OrthoDB" id="369870at2"/>
<dbReference type="GO" id="GO:0005886">
    <property type="term" value="C:plasma membrane"/>
    <property type="evidence" value="ECO:0007669"/>
    <property type="project" value="UniProtKB-SubCell"/>
</dbReference>
<evidence type="ECO:0000256" key="4">
    <source>
        <dbReference type="ARBA" id="ARBA00022475"/>
    </source>
</evidence>
<comment type="subcellular location">
    <subcellularLocation>
        <location evidence="1">Cell membrane</location>
        <topology evidence="1">Multi-pass membrane protein</topology>
    </subcellularLocation>
</comment>
<dbReference type="Proteomes" id="UP000218934">
    <property type="component" value="Unassembled WGS sequence"/>
</dbReference>
<feature type="transmembrane region" description="Helical" evidence="8">
    <location>
        <begin position="117"/>
        <end position="134"/>
    </location>
</feature>
<keyword evidence="6 8" id="KW-1133">Transmembrane helix</keyword>
<dbReference type="KEGG" id="rdi:CMV14_06570"/>
<protein>
    <submittedName>
        <fullName evidence="10">Protein RarD</fullName>
    </submittedName>
</protein>
<evidence type="ECO:0000313" key="10">
    <source>
        <dbReference type="EMBL" id="PCE42690.1"/>
    </source>
</evidence>
<feature type="transmembrane region" description="Helical" evidence="8">
    <location>
        <begin position="197"/>
        <end position="217"/>
    </location>
</feature>
<feature type="domain" description="EamA" evidence="9">
    <location>
        <begin position="2"/>
        <end position="131"/>
    </location>
</feature>
<name>A0A2A4FY91_9SPHN</name>
<evidence type="ECO:0000256" key="6">
    <source>
        <dbReference type="ARBA" id="ARBA00022989"/>
    </source>
</evidence>
<comment type="similarity">
    <text evidence="2">Belongs to the EamA transporter family.</text>
</comment>
<dbReference type="AlphaFoldDB" id="A0A2A4FY91"/>
<keyword evidence="11" id="KW-1185">Reference proteome</keyword>
<feature type="transmembrane region" description="Helical" evidence="8">
    <location>
        <begin position="140"/>
        <end position="156"/>
    </location>
</feature>